<evidence type="ECO:0000256" key="1">
    <source>
        <dbReference type="SAM" id="MobiDB-lite"/>
    </source>
</evidence>
<dbReference type="AlphaFoldDB" id="A0A6P3YUR5"/>
<feature type="compositionally biased region" description="Basic residues" evidence="1">
    <location>
        <begin position="1"/>
        <end position="11"/>
    </location>
</feature>
<keyword evidence="3" id="KW-1185">Reference proteome</keyword>
<protein>
    <submittedName>
        <fullName evidence="4">Uncharacterized protein LOC107405037 isoform X1</fullName>
    </submittedName>
</protein>
<reference evidence="4" key="1">
    <citation type="submission" date="2025-08" db="UniProtKB">
        <authorList>
            <consortium name="RefSeq"/>
        </authorList>
    </citation>
    <scope>IDENTIFICATION</scope>
    <source>
        <tissue evidence="4">Seedling</tissue>
    </source>
</reference>
<dbReference type="Pfam" id="PF25104">
    <property type="entry name" value="DUF7812"/>
    <property type="match status" value="1"/>
</dbReference>
<dbReference type="InterPro" id="IPR056714">
    <property type="entry name" value="DUF7812"/>
</dbReference>
<sequence length="759" mass="84916">MGSKRATKRPKPTVCQAKPPSNHSPSHTLQTLISAIQSSQGIRLPYLKSLYYFLVYFSSNGPARSCSMESALDSLDGRLKFEDIHSLADLLFEKLLTSFKILFSDECAKASVHELTLLLRCCMLSLTLADQNFVLEKAQVLLSVLGKIFSLVRSGGNDKSSIRLHKSATRESSYSGASCSVSVSEDFFASLSISEFSDPCRPHLCAVLEVFADELLMHELLRKCFILADSTLSSAMFKCHSFNADAGIVLEVVSIHFIQSLSDGEALENFLNRSSCKHGKEFRVPELSLTVAVSLLLNPIILSAPKLFHAHLILLISEVINTGMFHENRRPDLRHRASYLTAFESSVILYTKHLSSLLQDGHYMGAKYSANSFMFGSCPPSFESLIQEVTRDKIYDTITKSDSLWDSHACNMFIKTRSDLVADSIAYVNKSECVDESCKDDVLSILGNIIFGAFSDGVGDSALYKKGDTSLGDVYLLASLLKLMSDSMSNAIWYLRSTVSLGCSKSLEGASCKEYDFIMGVIDCFQQFPVYLPYQKLLFDKMKTNLSRHKTSKWMLLHFVGLLSSSFASGVNFLVKGCVSTIMTLMNLYVLEEGNIIALKSLLDSVSESSSKLSSDKVGKVPLDEKSSKKIASKFQKIQTLRLRTNSFTCFHQRSENEMEGTLKNTSILNCTRESAVGIEEETEESCNGTMFLDCLLEGSHKISDFDDLASFIECDPRKDYSSWLKEKKRYRKQKYEKMAVLRWERKKRSLKSMMARKT</sequence>
<evidence type="ECO:0000313" key="4">
    <source>
        <dbReference type="RefSeq" id="XP_015867527.3"/>
    </source>
</evidence>
<feature type="domain" description="DUF7812" evidence="2">
    <location>
        <begin position="117"/>
        <end position="599"/>
    </location>
</feature>
<evidence type="ECO:0000259" key="2">
    <source>
        <dbReference type="Pfam" id="PF25104"/>
    </source>
</evidence>
<evidence type="ECO:0000313" key="3">
    <source>
        <dbReference type="Proteomes" id="UP001652623"/>
    </source>
</evidence>
<dbReference type="FunCoup" id="A0A6P3YUR5">
    <property type="interactions" value="191"/>
</dbReference>
<organism evidence="3 4">
    <name type="scientific">Ziziphus jujuba</name>
    <name type="common">Chinese jujube</name>
    <name type="synonym">Ziziphus sativa</name>
    <dbReference type="NCBI Taxonomy" id="326968"/>
    <lineage>
        <taxon>Eukaryota</taxon>
        <taxon>Viridiplantae</taxon>
        <taxon>Streptophyta</taxon>
        <taxon>Embryophyta</taxon>
        <taxon>Tracheophyta</taxon>
        <taxon>Spermatophyta</taxon>
        <taxon>Magnoliopsida</taxon>
        <taxon>eudicotyledons</taxon>
        <taxon>Gunneridae</taxon>
        <taxon>Pentapetalae</taxon>
        <taxon>rosids</taxon>
        <taxon>fabids</taxon>
        <taxon>Rosales</taxon>
        <taxon>Rhamnaceae</taxon>
        <taxon>Paliureae</taxon>
        <taxon>Ziziphus</taxon>
    </lineage>
</organism>
<dbReference type="RefSeq" id="XP_015867527.3">
    <property type="nucleotide sequence ID" value="XM_016012041.4"/>
</dbReference>
<gene>
    <name evidence="4" type="primary">LOC107405037</name>
</gene>
<accession>A0A6P3YUR5</accession>
<feature type="region of interest" description="Disordered" evidence="1">
    <location>
        <begin position="1"/>
        <end position="25"/>
    </location>
</feature>
<dbReference type="PANTHER" id="PTHR36786:SF1">
    <property type="entry name" value="2-ISOPROPYLMALATE SYNTHASE"/>
    <property type="match status" value="1"/>
</dbReference>
<dbReference type="GeneID" id="107405037"/>
<dbReference type="PANTHER" id="PTHR36786">
    <property type="entry name" value="2-ISOPROPYLMALATE SYNTHASE"/>
    <property type="match status" value="1"/>
</dbReference>
<dbReference type="Proteomes" id="UP001652623">
    <property type="component" value="Chromosome 5"/>
</dbReference>
<proteinExistence type="predicted"/>
<dbReference type="InParanoid" id="A0A6P3YUR5"/>
<name>A0A6P3YUR5_ZIZJJ</name>
<dbReference type="KEGG" id="zju:107405037"/>